<evidence type="ECO:0000256" key="2">
    <source>
        <dbReference type="ARBA" id="ARBA00012438"/>
    </source>
</evidence>
<comment type="caution">
    <text evidence="5">The sequence shown here is derived from an EMBL/GenBank/DDBJ whole genome shotgun (WGS) entry which is preliminary data.</text>
</comment>
<dbReference type="PANTHER" id="PTHR43065:SF29">
    <property type="entry name" value="SENSOR PROTEIN KINASE FLES"/>
    <property type="match status" value="1"/>
</dbReference>
<name>A0ABS2CFM7_9NEIS</name>
<dbReference type="PROSITE" id="PS50109">
    <property type="entry name" value="HIS_KIN"/>
    <property type="match status" value="1"/>
</dbReference>
<dbReference type="InterPro" id="IPR036890">
    <property type="entry name" value="HATPase_C_sf"/>
</dbReference>
<gene>
    <name evidence="5" type="ORF">GM173_15460</name>
</gene>
<accession>A0ABS2CFM7</accession>
<evidence type="ECO:0000313" key="6">
    <source>
        <dbReference type="Proteomes" id="UP001195660"/>
    </source>
</evidence>
<sequence length="390" mass="43324">MNAQDDSIDPRNLEEAFALFTAASEQLSLAYADLQGQVITLTEQLEVANGKLLSEFNEKSALSRRLRLLLDRLPAGVLELDSNGNVLAQNLAAKKILACEGDWVWPQLVAECMHLTLEPGVSEYRTEGKSSYLLFEEVDVPEERVRLVLLQDVTAAYEMRGALARHERLAAMGEMAAGLAHQLRTPLSTALLYNAHLYRPQLSDHDRIRFAQKSLDRLRHLETLIQNMLRFVRGQQQLTEVLDVRVVIQDAVQHVLPQFESKSVRLTVNGVEEPIWVKVNAREFSGCLVNLLENALIASNPGQLVCCEAMVVNDVLVLEVRDAGCGMLDEVKERLFEPFFTTRKDGTGLGLAIVRNLVSSYGGEISVESKRDLGSSFKICLPLATAATKV</sequence>
<dbReference type="PANTHER" id="PTHR43065">
    <property type="entry name" value="SENSOR HISTIDINE KINASE"/>
    <property type="match status" value="1"/>
</dbReference>
<keyword evidence="6" id="KW-1185">Reference proteome</keyword>
<dbReference type="CDD" id="cd00082">
    <property type="entry name" value="HisKA"/>
    <property type="match status" value="1"/>
</dbReference>
<dbReference type="SUPFAM" id="SSF55874">
    <property type="entry name" value="ATPase domain of HSP90 chaperone/DNA topoisomerase II/histidine kinase"/>
    <property type="match status" value="1"/>
</dbReference>
<evidence type="ECO:0000259" key="4">
    <source>
        <dbReference type="PROSITE" id="PS50109"/>
    </source>
</evidence>
<proteinExistence type="predicted"/>
<reference evidence="5 6" key="1">
    <citation type="submission" date="2019-11" db="EMBL/GenBank/DDBJ databases">
        <title>Novel Deefgea species.</title>
        <authorList>
            <person name="Han J.-H."/>
        </authorList>
    </citation>
    <scope>NUCLEOTIDE SEQUENCE [LARGE SCALE GENOMIC DNA]</scope>
    <source>
        <strain evidence="5 6">LMG 24817</strain>
    </source>
</reference>
<dbReference type="Gene3D" id="1.10.287.130">
    <property type="match status" value="1"/>
</dbReference>
<evidence type="ECO:0000313" key="5">
    <source>
        <dbReference type="EMBL" id="MBM5572969.1"/>
    </source>
</evidence>
<keyword evidence="3" id="KW-0597">Phosphoprotein</keyword>
<dbReference type="SMART" id="SM00388">
    <property type="entry name" value="HisKA"/>
    <property type="match status" value="1"/>
</dbReference>
<protein>
    <recommendedName>
        <fullName evidence="2">histidine kinase</fullName>
        <ecNumber evidence="2">2.7.13.3</ecNumber>
    </recommendedName>
</protein>
<dbReference type="PRINTS" id="PR00344">
    <property type="entry name" value="BCTRLSENSOR"/>
</dbReference>
<comment type="catalytic activity">
    <reaction evidence="1">
        <text>ATP + protein L-histidine = ADP + protein N-phospho-L-histidine.</text>
        <dbReference type="EC" id="2.7.13.3"/>
    </reaction>
</comment>
<evidence type="ECO:0000256" key="1">
    <source>
        <dbReference type="ARBA" id="ARBA00000085"/>
    </source>
</evidence>
<dbReference type="Gene3D" id="3.30.565.10">
    <property type="entry name" value="Histidine kinase-like ATPase, C-terminal domain"/>
    <property type="match status" value="1"/>
</dbReference>
<dbReference type="Pfam" id="PF02518">
    <property type="entry name" value="HATPase_c"/>
    <property type="match status" value="1"/>
</dbReference>
<dbReference type="InterPro" id="IPR036097">
    <property type="entry name" value="HisK_dim/P_sf"/>
</dbReference>
<dbReference type="InterPro" id="IPR005467">
    <property type="entry name" value="His_kinase_dom"/>
</dbReference>
<feature type="domain" description="Histidine kinase" evidence="4">
    <location>
        <begin position="178"/>
        <end position="385"/>
    </location>
</feature>
<dbReference type="EMBL" id="WOFE01000014">
    <property type="protein sequence ID" value="MBM5572969.1"/>
    <property type="molecule type" value="Genomic_DNA"/>
</dbReference>
<dbReference type="Proteomes" id="UP001195660">
    <property type="component" value="Unassembled WGS sequence"/>
</dbReference>
<evidence type="ECO:0000256" key="3">
    <source>
        <dbReference type="ARBA" id="ARBA00022553"/>
    </source>
</evidence>
<organism evidence="5 6">
    <name type="scientific">Deefgea chitinilytica</name>
    <dbReference type="NCBI Taxonomy" id="570276"/>
    <lineage>
        <taxon>Bacteria</taxon>
        <taxon>Pseudomonadati</taxon>
        <taxon>Pseudomonadota</taxon>
        <taxon>Betaproteobacteria</taxon>
        <taxon>Neisseriales</taxon>
        <taxon>Chitinibacteraceae</taxon>
        <taxon>Deefgea</taxon>
    </lineage>
</organism>
<dbReference type="Pfam" id="PF00512">
    <property type="entry name" value="HisKA"/>
    <property type="match status" value="1"/>
</dbReference>
<dbReference type="SMART" id="SM00387">
    <property type="entry name" value="HATPase_c"/>
    <property type="match status" value="1"/>
</dbReference>
<dbReference type="InterPro" id="IPR004358">
    <property type="entry name" value="Sig_transdc_His_kin-like_C"/>
</dbReference>
<dbReference type="InterPro" id="IPR003594">
    <property type="entry name" value="HATPase_dom"/>
</dbReference>
<dbReference type="EC" id="2.7.13.3" evidence="2"/>
<dbReference type="RefSeq" id="WP_203572297.1">
    <property type="nucleotide sequence ID" value="NZ_WOFE01000014.1"/>
</dbReference>
<dbReference type="SUPFAM" id="SSF47384">
    <property type="entry name" value="Homodimeric domain of signal transducing histidine kinase"/>
    <property type="match status" value="1"/>
</dbReference>
<dbReference type="InterPro" id="IPR003661">
    <property type="entry name" value="HisK_dim/P_dom"/>
</dbReference>